<dbReference type="EMBL" id="CH477196">
    <property type="protein sequence ID" value="EAT48396.1"/>
    <property type="molecule type" value="Genomic_DNA"/>
</dbReference>
<dbReference type="Gene3D" id="3.90.780.10">
    <property type="entry name" value="5'-Nucleotidase, C-terminal domain"/>
    <property type="match status" value="1"/>
</dbReference>
<dbReference type="HOGENOM" id="CLU_005854_7_1_1"/>
<evidence type="ECO:0000256" key="2">
    <source>
        <dbReference type="ARBA" id="ARBA00004613"/>
    </source>
</evidence>
<keyword evidence="10" id="KW-0325">Glycoprotein</keyword>
<dbReference type="Proteomes" id="UP000682892">
    <property type="component" value="Chromosome 1"/>
</dbReference>
<dbReference type="InterPro" id="IPR036907">
    <property type="entry name" value="5'-Nucleotdase_C_sf"/>
</dbReference>
<evidence type="ECO:0000256" key="8">
    <source>
        <dbReference type="ARBA" id="ARBA00022801"/>
    </source>
</evidence>
<comment type="similarity">
    <text evidence="3 16">Belongs to the 5'-nucleotidase family.</text>
</comment>
<dbReference type="GO" id="GO:0005576">
    <property type="term" value="C:extracellular region"/>
    <property type="evidence" value="ECO:0007669"/>
    <property type="project" value="UniProtKB-SubCell"/>
</dbReference>
<dbReference type="SUPFAM" id="SSF56300">
    <property type="entry name" value="Metallo-dependent phosphatases"/>
    <property type="match status" value="1"/>
</dbReference>
<dbReference type="InterPro" id="IPR004843">
    <property type="entry name" value="Calcineurin-like_PHP"/>
</dbReference>
<organism evidence="19 20">
    <name type="scientific">Aedes aegypti</name>
    <name type="common">Yellowfever mosquito</name>
    <name type="synonym">Culex aegypti</name>
    <dbReference type="NCBI Taxonomy" id="7159"/>
    <lineage>
        <taxon>Eukaryota</taxon>
        <taxon>Metazoa</taxon>
        <taxon>Ecdysozoa</taxon>
        <taxon>Arthropoda</taxon>
        <taxon>Hexapoda</taxon>
        <taxon>Insecta</taxon>
        <taxon>Pterygota</taxon>
        <taxon>Neoptera</taxon>
        <taxon>Endopterygota</taxon>
        <taxon>Diptera</taxon>
        <taxon>Nematocera</taxon>
        <taxon>Culicoidea</taxon>
        <taxon>Culicidae</taxon>
        <taxon>Culicinae</taxon>
        <taxon>Aedini</taxon>
        <taxon>Aedes</taxon>
        <taxon>Stegomyia</taxon>
    </lineage>
</organism>
<reference evidence="19" key="3">
    <citation type="submission" date="2012-09" db="EMBL/GenBank/DDBJ databases">
        <authorList>
            <consortium name="VectorBase"/>
        </authorList>
    </citation>
    <scope>NUCLEOTIDE SEQUENCE</scope>
    <source>
        <strain evidence="19">Liverpool</strain>
    </source>
</reference>
<sequence length="552" mass="61449">MEMARLTAMVVLLAMCHAGLDAATVIDRKRDVLFPLTVIHWNDFHARFEETNVLSTRCDVEAGEKCIGGYARVVSAVNSLSEQYKERNPVFLNAGDNFQGTFWYTLLKWNVTSYFLNLLPADAVTLGNHEFDHGVAGVVPFMETLKSPIVVANIDDSEEPMMQGKYNKSVVIKRGERQIGIIGVIHHSTDTLSMTERLRFLDEIEAINTEAERLKASGVNIIIVLSHCGITIDKKIAAQCADVDIVVGGHSHTFLYNGSAEGFPDAAVDTYPVVIQQTSGRKVPVVQASCFTKFVGRLTAYFDEAGNLVEWEGNPVYLDESIPKDPRILQEMVPWREQVDVLAYRNVGSSLVVLSKAECRTGECNFGSFVADAFVDYYTQRPENSNEWTYASIGITNDGGMRTSLKKGTLTYDDIVTAVPYENTVDTFDIRGQYLLDALEYSASRFNSADVLQVSGIRVTYNITRSAGNRVVSVDIRCRECKVPRYEPLDRNKYYRVAIAAWIGNGGNGYTMFGEHRTNPRIGPLDIVVLEQYVAKMSPIMQGTDGRIRVVS</sequence>
<evidence type="ECO:0000259" key="17">
    <source>
        <dbReference type="Pfam" id="PF00149"/>
    </source>
</evidence>
<evidence type="ECO:0000256" key="13">
    <source>
        <dbReference type="ARBA" id="ARBA00032306"/>
    </source>
</evidence>
<dbReference type="PANTHER" id="PTHR11575">
    <property type="entry name" value="5'-NUCLEOTIDASE-RELATED"/>
    <property type="match status" value="1"/>
</dbReference>
<protein>
    <recommendedName>
        <fullName evidence="15">Apyrase</fullName>
    </recommendedName>
    <alternativeName>
        <fullName evidence="12">ATP-diphosphatase</fullName>
    </alternativeName>
    <alternativeName>
        <fullName evidence="13">ATP-diphosphohydrolase</fullName>
    </alternativeName>
    <alternativeName>
        <fullName evidence="11">Adenosine diphosphatase</fullName>
    </alternativeName>
</protein>
<dbReference type="PANTHER" id="PTHR11575:SF32">
    <property type="entry name" value="APYRASE-LIKE PROTEIN"/>
    <property type="match status" value="1"/>
</dbReference>
<evidence type="ECO:0000256" key="5">
    <source>
        <dbReference type="ARBA" id="ARBA00022723"/>
    </source>
</evidence>
<keyword evidence="7 16" id="KW-0547">Nucleotide-binding</keyword>
<evidence type="ECO:0000256" key="1">
    <source>
        <dbReference type="ARBA" id="ARBA00001968"/>
    </source>
</evidence>
<dbReference type="Pfam" id="PF02872">
    <property type="entry name" value="5_nucleotid_C"/>
    <property type="match status" value="1"/>
</dbReference>
<evidence type="ECO:0000313" key="20">
    <source>
        <dbReference type="Proteomes" id="UP000682892"/>
    </source>
</evidence>
<evidence type="ECO:0000256" key="16">
    <source>
        <dbReference type="RuleBase" id="RU362119"/>
    </source>
</evidence>
<evidence type="ECO:0000256" key="14">
    <source>
        <dbReference type="ARBA" id="ARBA00047297"/>
    </source>
</evidence>
<feature type="domain" description="Calcineurin-like phosphoesterase" evidence="17">
    <location>
        <begin position="37"/>
        <end position="253"/>
    </location>
</feature>
<feature type="domain" description="5'-Nucleotidase C-terminal" evidence="18">
    <location>
        <begin position="353"/>
        <end position="514"/>
    </location>
</feature>
<keyword evidence="5" id="KW-0479">Metal-binding</keyword>
<keyword evidence="8 16" id="KW-0378">Hydrolase</keyword>
<comment type="catalytic activity">
    <reaction evidence="14">
        <text>a ribonucleoside 5'-triphosphate + 2 H2O = a ribonucleoside 5'-phosphate + 2 phosphate + 2 H(+)</text>
        <dbReference type="Rhea" id="RHEA:36795"/>
        <dbReference type="ChEBI" id="CHEBI:15377"/>
        <dbReference type="ChEBI" id="CHEBI:15378"/>
        <dbReference type="ChEBI" id="CHEBI:43474"/>
        <dbReference type="ChEBI" id="CHEBI:58043"/>
        <dbReference type="ChEBI" id="CHEBI:61557"/>
        <dbReference type="EC" id="3.6.1.5"/>
    </reaction>
    <physiologicalReaction direction="left-to-right" evidence="14">
        <dbReference type="Rhea" id="RHEA:36796"/>
    </physiologicalReaction>
</comment>
<dbReference type="FunFam" id="3.60.21.10:FF:000020">
    <property type="entry name" value="NT5E isoform 4"/>
    <property type="match status" value="1"/>
</dbReference>
<comment type="subcellular location">
    <subcellularLocation>
        <location evidence="2">Secreted</location>
    </subcellularLocation>
</comment>
<dbReference type="SMR" id="A0A1S4EWC8"/>
<evidence type="ECO:0000256" key="11">
    <source>
        <dbReference type="ARBA" id="ARBA00030084"/>
    </source>
</evidence>
<dbReference type="FunFam" id="3.90.780.10:FF:000001">
    <property type="entry name" value="NT5E isoform 3"/>
    <property type="match status" value="1"/>
</dbReference>
<feature type="signal peptide" evidence="16">
    <location>
        <begin position="1"/>
        <end position="22"/>
    </location>
</feature>
<evidence type="ECO:0000256" key="9">
    <source>
        <dbReference type="ARBA" id="ARBA00022840"/>
    </source>
</evidence>
<keyword evidence="4" id="KW-0964">Secreted</keyword>
<dbReference type="Pfam" id="PF00149">
    <property type="entry name" value="Metallophos"/>
    <property type="match status" value="1"/>
</dbReference>
<dbReference type="InterPro" id="IPR029052">
    <property type="entry name" value="Metallo-depent_PP-like"/>
</dbReference>
<gene>
    <name evidence="19" type="ORF">AaeL_AAEL000575</name>
</gene>
<keyword evidence="6 16" id="KW-0732">Signal</keyword>
<dbReference type="GO" id="GO:0005524">
    <property type="term" value="F:ATP binding"/>
    <property type="evidence" value="ECO:0007669"/>
    <property type="project" value="UniProtKB-KW"/>
</dbReference>
<evidence type="ECO:0000256" key="3">
    <source>
        <dbReference type="ARBA" id="ARBA00006654"/>
    </source>
</evidence>
<evidence type="ECO:0000256" key="15">
    <source>
        <dbReference type="ARBA" id="ARBA00074431"/>
    </source>
</evidence>
<dbReference type="GO" id="GO:0006196">
    <property type="term" value="P:AMP catabolic process"/>
    <property type="evidence" value="ECO:0007669"/>
    <property type="project" value="TreeGrafter"/>
</dbReference>
<dbReference type="GO" id="GO:0004050">
    <property type="term" value="F:apyrase activity"/>
    <property type="evidence" value="ECO:0007669"/>
    <property type="project" value="UniProtKB-EC"/>
</dbReference>
<dbReference type="CDD" id="cd07409">
    <property type="entry name" value="MPP_CD73_N"/>
    <property type="match status" value="1"/>
</dbReference>
<reference evidence="19" key="1">
    <citation type="submission" date="2005-10" db="EMBL/GenBank/DDBJ databases">
        <authorList>
            <person name="Loftus B.J."/>
            <person name="Nene V.M."/>
            <person name="Hannick L.I."/>
            <person name="Bidwell S."/>
            <person name="Haas B."/>
            <person name="Amedeo P."/>
            <person name="Orvis J."/>
            <person name="Wortman J.R."/>
            <person name="White O.R."/>
            <person name="Salzberg S."/>
            <person name="Shumway M."/>
            <person name="Koo H."/>
            <person name="Zhao Y."/>
            <person name="Holmes M."/>
            <person name="Miller J."/>
            <person name="Schatz M."/>
            <person name="Pop M."/>
            <person name="Pai G."/>
            <person name="Utterback T."/>
            <person name="Rogers Y.-H."/>
            <person name="Kravitz S."/>
            <person name="Fraser C.M."/>
        </authorList>
    </citation>
    <scope>NUCLEOTIDE SEQUENCE</scope>
    <source>
        <strain evidence="19">Liverpool</strain>
    </source>
</reference>
<dbReference type="Gene3D" id="3.60.21.10">
    <property type="match status" value="1"/>
</dbReference>
<dbReference type="SUPFAM" id="SSF55816">
    <property type="entry name" value="5'-nucleotidase (syn. UDP-sugar hydrolase), C-terminal domain"/>
    <property type="match status" value="1"/>
</dbReference>
<proteinExistence type="inferred from homology"/>
<evidence type="ECO:0000256" key="6">
    <source>
        <dbReference type="ARBA" id="ARBA00022729"/>
    </source>
</evidence>
<dbReference type="PRINTS" id="PR01607">
    <property type="entry name" value="APYRASEFAMLY"/>
</dbReference>
<dbReference type="GO" id="GO:0008253">
    <property type="term" value="F:5'-nucleotidase activity"/>
    <property type="evidence" value="ECO:0007669"/>
    <property type="project" value="TreeGrafter"/>
</dbReference>
<dbReference type="GO" id="GO:0046872">
    <property type="term" value="F:metal ion binding"/>
    <property type="evidence" value="ECO:0007669"/>
    <property type="project" value="UniProtKB-KW"/>
</dbReference>
<dbReference type="OMA" id="NVFPFEN"/>
<feature type="chain" id="PRO_5036518221" description="Apyrase" evidence="16">
    <location>
        <begin position="23"/>
        <end position="552"/>
    </location>
</feature>
<comment type="cofactor">
    <cofactor evidence="1">
        <name>a divalent metal cation</name>
        <dbReference type="ChEBI" id="CHEBI:60240"/>
    </cofactor>
</comment>
<reference evidence="19" key="2">
    <citation type="journal article" date="2007" name="Science">
        <title>Genome sequence of Aedes aegypti, a major arbovirus vector.</title>
        <authorList>
            <person name="Nene V."/>
            <person name="Wortman J.R."/>
            <person name="Lawson D."/>
            <person name="Haas B."/>
            <person name="Kodira C."/>
            <person name="Tu Z.J."/>
            <person name="Loftus B."/>
            <person name="Xi Z."/>
            <person name="Megy K."/>
            <person name="Grabherr M."/>
            <person name="Ren Q."/>
            <person name="Zdobnov E.M."/>
            <person name="Lobo N.F."/>
            <person name="Campbell K.S."/>
            <person name="Brown S.E."/>
            <person name="Bonaldo M.F."/>
            <person name="Zhu J."/>
            <person name="Sinkins S.P."/>
            <person name="Hogenkamp D.G."/>
            <person name="Amedeo P."/>
            <person name="Arensburger P."/>
            <person name="Atkinson P.W."/>
            <person name="Bidwell S."/>
            <person name="Biedler J."/>
            <person name="Birney E."/>
            <person name="Bruggner R.V."/>
            <person name="Costas J."/>
            <person name="Coy M.R."/>
            <person name="Crabtree J."/>
            <person name="Crawford M."/>
            <person name="Debruyn B."/>
            <person name="Decaprio D."/>
            <person name="Eiglmeier K."/>
            <person name="Eisenstadt E."/>
            <person name="El-Dorry H."/>
            <person name="Gelbart W.M."/>
            <person name="Gomes S.L."/>
            <person name="Hammond M."/>
            <person name="Hannick L.I."/>
            <person name="Hogan J.R."/>
            <person name="Holmes M.H."/>
            <person name="Jaffe D."/>
            <person name="Johnston J.S."/>
            <person name="Kennedy R.C."/>
            <person name="Koo H."/>
            <person name="Kravitz S."/>
            <person name="Kriventseva E.V."/>
            <person name="Kulp D."/>
            <person name="Labutti K."/>
            <person name="Lee E."/>
            <person name="Li S."/>
            <person name="Lovin D.D."/>
            <person name="Mao C."/>
            <person name="Mauceli E."/>
            <person name="Menck C.F."/>
            <person name="Miller J.R."/>
            <person name="Montgomery P."/>
            <person name="Mori A."/>
            <person name="Nascimento A.L."/>
            <person name="Naveira H.F."/>
            <person name="Nusbaum C."/>
            <person name="O'leary S."/>
            <person name="Orvis J."/>
            <person name="Pertea M."/>
            <person name="Quesneville H."/>
            <person name="Reidenbach K.R."/>
            <person name="Rogers Y.H."/>
            <person name="Roth C.W."/>
            <person name="Schneider J.R."/>
            <person name="Schatz M."/>
            <person name="Shumway M."/>
            <person name="Stanke M."/>
            <person name="Stinson E.O."/>
            <person name="Tubio J.M."/>
            <person name="Vanzee J.P."/>
            <person name="Verjovski-Almeida S."/>
            <person name="Werner D."/>
            <person name="White O."/>
            <person name="Wyder S."/>
            <person name="Zeng Q."/>
            <person name="Zhao Q."/>
            <person name="Zhao Y."/>
            <person name="Hill C.A."/>
            <person name="Raikhel A.S."/>
            <person name="Soares M.B."/>
            <person name="Knudson D.L."/>
            <person name="Lee N.H."/>
            <person name="Galagan J."/>
            <person name="Salzberg S.L."/>
            <person name="Paulsen I.T."/>
            <person name="Dimopoulos G."/>
            <person name="Collins F.H."/>
            <person name="Birren B."/>
            <person name="Fraser-Liggett C.M."/>
            <person name="Severson D.W."/>
        </authorList>
    </citation>
    <scope>NUCLEOTIDE SEQUENCE [LARGE SCALE GENOMIC DNA]</scope>
    <source>
        <strain evidence="19">Liverpool</strain>
    </source>
</reference>
<dbReference type="OrthoDB" id="7722975at2759"/>
<dbReference type="GO" id="GO:0005886">
    <property type="term" value="C:plasma membrane"/>
    <property type="evidence" value="ECO:0007669"/>
    <property type="project" value="TreeGrafter"/>
</dbReference>
<keyword evidence="9" id="KW-0067">ATP-binding</keyword>
<dbReference type="InterPro" id="IPR006179">
    <property type="entry name" value="5_nucleotidase/apyrase"/>
</dbReference>
<dbReference type="KEGG" id="aag:5564321"/>
<evidence type="ECO:0000256" key="7">
    <source>
        <dbReference type="ARBA" id="ARBA00022741"/>
    </source>
</evidence>
<evidence type="ECO:0000256" key="4">
    <source>
        <dbReference type="ARBA" id="ARBA00022525"/>
    </source>
</evidence>
<evidence type="ECO:0000313" key="19">
    <source>
        <dbReference type="EMBL" id="EAT48396.1"/>
    </source>
</evidence>
<evidence type="ECO:0000256" key="12">
    <source>
        <dbReference type="ARBA" id="ARBA00031428"/>
    </source>
</evidence>
<accession>A0A1S4EWC8</accession>
<evidence type="ECO:0000259" key="18">
    <source>
        <dbReference type="Pfam" id="PF02872"/>
    </source>
</evidence>
<dbReference type="AlphaFoldDB" id="A0A1S4EWC8"/>
<dbReference type="InterPro" id="IPR008334">
    <property type="entry name" value="5'-Nucleotdase_C"/>
</dbReference>
<evidence type="ECO:0000256" key="10">
    <source>
        <dbReference type="ARBA" id="ARBA00023180"/>
    </source>
</evidence>
<name>A0A1S4EWC8_AEDAE</name>